<dbReference type="AlphaFoldDB" id="A0A1R4H635"/>
<keyword evidence="2" id="KW-1185">Reference proteome</keyword>
<organism evidence="1 2">
    <name type="scientific">Crenothrix polyspora</name>
    <dbReference type="NCBI Taxonomy" id="360316"/>
    <lineage>
        <taxon>Bacteria</taxon>
        <taxon>Pseudomonadati</taxon>
        <taxon>Pseudomonadota</taxon>
        <taxon>Gammaproteobacteria</taxon>
        <taxon>Methylococcales</taxon>
        <taxon>Crenotrichaceae</taxon>
        <taxon>Crenothrix</taxon>
    </lineage>
</organism>
<sequence length="59" mass="6209">MMAMNALADTNSNATDVAKKLGITTTTLYLYVNGDGSVKAAGQAILNQHGVDTKKPKKQ</sequence>
<dbReference type="EMBL" id="FUKJ01000143">
    <property type="protein sequence ID" value="SJM91501.1"/>
    <property type="molecule type" value="Genomic_DNA"/>
</dbReference>
<dbReference type="Proteomes" id="UP000195442">
    <property type="component" value="Unassembled WGS sequence"/>
</dbReference>
<reference evidence="2" key="1">
    <citation type="submission" date="2017-02" db="EMBL/GenBank/DDBJ databases">
        <authorList>
            <person name="Daims H."/>
        </authorList>
    </citation>
    <scope>NUCLEOTIDE SEQUENCE [LARGE SCALE GENOMIC DNA]</scope>
</reference>
<evidence type="ECO:0000313" key="1">
    <source>
        <dbReference type="EMBL" id="SJM91501.1"/>
    </source>
</evidence>
<dbReference type="Gene3D" id="1.10.10.60">
    <property type="entry name" value="Homeodomain-like"/>
    <property type="match status" value="1"/>
</dbReference>
<protein>
    <recommendedName>
        <fullName evidence="3">Resolvase HTH domain-containing protein</fullName>
    </recommendedName>
</protein>
<accession>A0A1R4H635</accession>
<gene>
    <name evidence="1" type="ORF">CRENPOLYSF2_2270002</name>
</gene>
<proteinExistence type="predicted"/>
<evidence type="ECO:0000313" key="2">
    <source>
        <dbReference type="Proteomes" id="UP000195442"/>
    </source>
</evidence>
<name>A0A1R4H635_9GAMM</name>
<evidence type="ECO:0008006" key="3">
    <source>
        <dbReference type="Google" id="ProtNLM"/>
    </source>
</evidence>